<dbReference type="PANTHER" id="PTHR33604">
    <property type="entry name" value="OSJNBA0004B13.7 PROTEIN"/>
    <property type="match status" value="1"/>
</dbReference>
<gene>
    <name evidence="2" type="ORF">GGX14DRAFT_650327</name>
</gene>
<dbReference type="Gene3D" id="3.90.550.10">
    <property type="entry name" value="Spore Coat Polysaccharide Biosynthesis Protein SpsA, Chain A"/>
    <property type="match status" value="1"/>
</dbReference>
<proteinExistence type="predicted"/>
<dbReference type="SUPFAM" id="SSF53448">
    <property type="entry name" value="Nucleotide-diphospho-sugar transferases"/>
    <property type="match status" value="1"/>
</dbReference>
<evidence type="ECO:0000313" key="3">
    <source>
        <dbReference type="Proteomes" id="UP001219525"/>
    </source>
</evidence>
<sequence>MTYRRSIWTPRCFIPFLFAFYILLSTPEQIPTPDLITTDPANSNWPNLALQLEETPSIERGSLTAILPVTRTSVLSLRDTLSPFLGPATCVSKVLVVCPESLLAQSRAAIHQAVHSVFESDNHPEVSLYPWAGDNPSAVVLKAASLAPTKWVLLLDETGLNGLSNRTGEMLLCPTAARVPIGPRGVIGSPNNRSCAPPSPKALPAAYLLPPFALPSSTVHESYESWSDLGRAISQSLGDELGGVIRSFGDPDSNWCKDVHVQPHNFPIFANQQDAPELSMPSTAASLMTNHHPGFFIFLLPNVDVLDLAQRLICLLHEAGHEIKILLYSDARPAAAIWGKSSRCRLHYETAGQKVEERHVYPMIRDWLEQLEYGPDVILTLHEMIMQTLWIENVTLVRIPREDLMHAHWMGSLSLSEWRNWNIPRIEISVITQDRPQSLERLLSSLARGRFFGDPVALRMNMEQSSDLETIRIVGAYKWNHGNLFIHRRVVHGGLIPAVVESWYPSSNDSYGLLLEDDVELSPLFYAWIKMGILRYRYGEAKDRTGHLFGISLYQQKNIELHPEGRKAFNPRSLFTNSRLPHPSTPYLSQIPCSWGAVYFPEHWREFHDYLATRLSESMMEIDRIVVPNVRSNNWTKSWKKYFIELVYLRGYVMLYPNYEGFMSLSTNHLEVGSHVKDRPKEKQDMFRLPLMELRESWRLLEVPGGALPPWETLPVVNLTGFMSSLEIISSLK</sequence>
<evidence type="ECO:0000313" key="2">
    <source>
        <dbReference type="EMBL" id="KAJ7224433.1"/>
    </source>
</evidence>
<evidence type="ECO:0000256" key="1">
    <source>
        <dbReference type="SAM" id="SignalP"/>
    </source>
</evidence>
<feature type="signal peptide" evidence="1">
    <location>
        <begin position="1"/>
        <end position="27"/>
    </location>
</feature>
<comment type="caution">
    <text evidence="2">The sequence shown here is derived from an EMBL/GenBank/DDBJ whole genome shotgun (WGS) entry which is preliminary data.</text>
</comment>
<organism evidence="2 3">
    <name type="scientific">Mycena pura</name>
    <dbReference type="NCBI Taxonomy" id="153505"/>
    <lineage>
        <taxon>Eukaryota</taxon>
        <taxon>Fungi</taxon>
        <taxon>Dikarya</taxon>
        <taxon>Basidiomycota</taxon>
        <taxon>Agaricomycotina</taxon>
        <taxon>Agaricomycetes</taxon>
        <taxon>Agaricomycetidae</taxon>
        <taxon>Agaricales</taxon>
        <taxon>Marasmiineae</taxon>
        <taxon>Mycenaceae</taxon>
        <taxon>Mycena</taxon>
    </lineage>
</organism>
<dbReference type="Proteomes" id="UP001219525">
    <property type="component" value="Unassembled WGS sequence"/>
</dbReference>
<dbReference type="PANTHER" id="PTHR33604:SF3">
    <property type="entry name" value="OSJNBA0004B13.7 PROTEIN"/>
    <property type="match status" value="1"/>
</dbReference>
<feature type="chain" id="PRO_5041914469" evidence="1">
    <location>
        <begin position="28"/>
        <end position="733"/>
    </location>
</feature>
<dbReference type="InterPro" id="IPR029044">
    <property type="entry name" value="Nucleotide-diphossugar_trans"/>
</dbReference>
<accession>A0AAD6YNK8</accession>
<protein>
    <submittedName>
        <fullName evidence="2">Uncharacterized protein</fullName>
    </submittedName>
</protein>
<reference evidence="2" key="1">
    <citation type="submission" date="2023-03" db="EMBL/GenBank/DDBJ databases">
        <title>Massive genome expansion in bonnet fungi (Mycena s.s.) driven by repeated elements and novel gene families across ecological guilds.</title>
        <authorList>
            <consortium name="Lawrence Berkeley National Laboratory"/>
            <person name="Harder C.B."/>
            <person name="Miyauchi S."/>
            <person name="Viragh M."/>
            <person name="Kuo A."/>
            <person name="Thoen E."/>
            <person name="Andreopoulos B."/>
            <person name="Lu D."/>
            <person name="Skrede I."/>
            <person name="Drula E."/>
            <person name="Henrissat B."/>
            <person name="Morin E."/>
            <person name="Kohler A."/>
            <person name="Barry K."/>
            <person name="LaButti K."/>
            <person name="Morin E."/>
            <person name="Salamov A."/>
            <person name="Lipzen A."/>
            <person name="Mereny Z."/>
            <person name="Hegedus B."/>
            <person name="Baldrian P."/>
            <person name="Stursova M."/>
            <person name="Weitz H."/>
            <person name="Taylor A."/>
            <person name="Grigoriev I.V."/>
            <person name="Nagy L.G."/>
            <person name="Martin F."/>
            <person name="Kauserud H."/>
        </authorList>
    </citation>
    <scope>NUCLEOTIDE SEQUENCE</scope>
    <source>
        <strain evidence="2">9144</strain>
    </source>
</reference>
<keyword evidence="3" id="KW-1185">Reference proteome</keyword>
<dbReference type="AlphaFoldDB" id="A0AAD6YNK8"/>
<dbReference type="EMBL" id="JARJCW010000005">
    <property type="protein sequence ID" value="KAJ7224433.1"/>
    <property type="molecule type" value="Genomic_DNA"/>
</dbReference>
<keyword evidence="1" id="KW-0732">Signal</keyword>
<name>A0AAD6YNK8_9AGAR</name>